<evidence type="ECO:0000256" key="3">
    <source>
        <dbReference type="ARBA" id="ARBA00022729"/>
    </source>
</evidence>
<dbReference type="PANTHER" id="PTHR30061">
    <property type="entry name" value="MALTOSE-BINDING PERIPLASMIC PROTEIN"/>
    <property type="match status" value="1"/>
</dbReference>
<comment type="similarity">
    <text evidence="1">Belongs to the bacterial solute-binding protein 1 family.</text>
</comment>
<dbReference type="PROSITE" id="PS51257">
    <property type="entry name" value="PROKAR_LIPOPROTEIN"/>
    <property type="match status" value="1"/>
</dbReference>
<dbReference type="SUPFAM" id="SSF53850">
    <property type="entry name" value="Periplasmic binding protein-like II"/>
    <property type="match status" value="1"/>
</dbReference>
<accession>A0ABV1F4C0</accession>
<organism evidence="4 5">
    <name type="scientific">Niallia hominis</name>
    <dbReference type="NCBI Taxonomy" id="3133173"/>
    <lineage>
        <taxon>Bacteria</taxon>
        <taxon>Bacillati</taxon>
        <taxon>Bacillota</taxon>
        <taxon>Bacilli</taxon>
        <taxon>Bacillales</taxon>
        <taxon>Bacillaceae</taxon>
        <taxon>Niallia</taxon>
    </lineage>
</organism>
<gene>
    <name evidence="4" type="ORF">WMO63_16020</name>
</gene>
<keyword evidence="3" id="KW-0732">Signal</keyword>
<protein>
    <submittedName>
        <fullName evidence="4">Extracellular solute-binding protein</fullName>
    </submittedName>
</protein>
<keyword evidence="2" id="KW-0813">Transport</keyword>
<comment type="caution">
    <text evidence="4">The sequence shown here is derived from an EMBL/GenBank/DDBJ whole genome shotgun (WGS) entry which is preliminary data.</text>
</comment>
<dbReference type="PANTHER" id="PTHR30061:SF50">
    <property type="entry name" value="MALTOSE_MALTODEXTRIN-BINDING PERIPLASMIC PROTEIN"/>
    <property type="match status" value="1"/>
</dbReference>
<proteinExistence type="inferred from homology"/>
<dbReference type="RefSeq" id="WP_284561544.1">
    <property type="nucleotide sequence ID" value="NZ_JBBMFN010000044.1"/>
</dbReference>
<dbReference type="InterPro" id="IPR006059">
    <property type="entry name" value="SBP"/>
</dbReference>
<evidence type="ECO:0000256" key="2">
    <source>
        <dbReference type="ARBA" id="ARBA00022448"/>
    </source>
</evidence>
<dbReference type="Gene3D" id="3.40.190.10">
    <property type="entry name" value="Periplasmic binding protein-like II"/>
    <property type="match status" value="2"/>
</dbReference>
<evidence type="ECO:0000256" key="1">
    <source>
        <dbReference type="ARBA" id="ARBA00008520"/>
    </source>
</evidence>
<dbReference type="EMBL" id="JBBMFN010000044">
    <property type="protein sequence ID" value="MEQ2467162.1"/>
    <property type="molecule type" value="Genomic_DNA"/>
</dbReference>
<reference evidence="4 5" key="1">
    <citation type="submission" date="2024-03" db="EMBL/GenBank/DDBJ databases">
        <title>Human intestinal bacterial collection.</title>
        <authorList>
            <person name="Pauvert C."/>
            <person name="Hitch T.C.A."/>
            <person name="Clavel T."/>
        </authorList>
    </citation>
    <scope>NUCLEOTIDE SEQUENCE [LARGE SCALE GENOMIC DNA]</scope>
    <source>
        <strain evidence="4 5">CLA-SR-H024</strain>
    </source>
</reference>
<evidence type="ECO:0000313" key="5">
    <source>
        <dbReference type="Proteomes" id="UP001465426"/>
    </source>
</evidence>
<keyword evidence="5" id="KW-1185">Reference proteome</keyword>
<dbReference type="Pfam" id="PF13416">
    <property type="entry name" value="SBP_bac_8"/>
    <property type="match status" value="1"/>
</dbReference>
<dbReference type="Proteomes" id="UP001465426">
    <property type="component" value="Unassembled WGS sequence"/>
</dbReference>
<sequence length="422" mass="48610">MRQFQLILWFALLGVMIGCTNQTIIDERSPAKIAEDQVNEKIEIWHTYSEQETKIFENEVIPLFEQEHPEIDVKPVRQAYNKQLMSSLISRASVNSTPDIIRMDITWMPKFADLKLLYPVSRFDDFDELKNRFYDAPLKSNVFEGRYYGLPLNTNTKVAIYNRQVLRDIGLKTPPGKMEEFIQIVEENNLKIGMLNVHTWGSLPYFYGLGGKLTDPNYTRATGYLDSEGSIKAVKKLVELYRNSNLPKQIVSGYPETWQNIRSGNYFMIDEGPWFYSVQPNDELALINKQTISAPFPGNGESSSILGGENIVMTKGTKHREAAWTFMKWMTTETPQKLLLQAGLLPTNRHVPFSGILDKYPYYKSYIASIDQAHLRPQLPEWEQINEIYTNYLRQIFYEQVSVEGGLKKAAMEIDKLLALDG</sequence>
<evidence type="ECO:0000313" key="4">
    <source>
        <dbReference type="EMBL" id="MEQ2467162.1"/>
    </source>
</evidence>
<name>A0ABV1F4C0_9BACI</name>